<dbReference type="EC" id="3.1.3.16" evidence="4"/>
<dbReference type="AlphaFoldDB" id="A0A433R0K9"/>
<dbReference type="PANTHER" id="PTHR13832:SF565">
    <property type="entry name" value="AT28366P-RELATED"/>
    <property type="match status" value="1"/>
</dbReference>
<dbReference type="SUPFAM" id="SSF81606">
    <property type="entry name" value="PP2C-like"/>
    <property type="match status" value="2"/>
</dbReference>
<keyword evidence="8" id="KW-0464">Manganese</keyword>
<reference evidence="13 14" key="1">
    <citation type="journal article" date="2018" name="New Phytol.">
        <title>Phylogenomics of Endogonaceae and evolution of mycorrhizas within Mucoromycota.</title>
        <authorList>
            <person name="Chang Y."/>
            <person name="Desiro A."/>
            <person name="Na H."/>
            <person name="Sandor L."/>
            <person name="Lipzen A."/>
            <person name="Clum A."/>
            <person name="Barry K."/>
            <person name="Grigoriev I.V."/>
            <person name="Martin F.M."/>
            <person name="Stajich J.E."/>
            <person name="Smith M.E."/>
            <person name="Bonito G."/>
            <person name="Spatafora J.W."/>
        </authorList>
    </citation>
    <scope>NUCLEOTIDE SEQUENCE [LARGE SCALE GENOMIC DNA]</scope>
    <source>
        <strain evidence="13 14">AD002</strain>
    </source>
</reference>
<evidence type="ECO:0000256" key="7">
    <source>
        <dbReference type="ARBA" id="ARBA00022912"/>
    </source>
</evidence>
<sequence>MGQTLSEPVIEKHSTEDGDDRLIYAASSMQGWRVSMEDAHTTILKLDGSNVAFFAVYDGHGGKYQKWGFCMSKTLRQAGSLDTIAYPWGASFLIGQNVAKYSGNQLHKRIAAEDAFKEGKYHVAIKNGFLGTDADLKQDPEFAHDPSGCTAVAAIIEPGKRVLVGNAGDSRAVISVNGKVEALSHDHKPVNKAESQRIVAAGGFVEFGRVNGNLALSRAIGDFEFKQNFNLSPEHQIVTCIWDCMTSQEVVDFVRVGIADKKSLKVICEELMDRCLAPDSEIGGIGCDNMTVVIVGLLNNLTKQQWYDNITKKLLQSSATDRLGNFLTDSNRELGSKHVTGNGITSTSGDLSDAVDGEKGDSKSALRDTVQNLVSADGVDSKDSTVSVPIILPHTSNSITTTDG</sequence>
<evidence type="ECO:0000256" key="11">
    <source>
        <dbReference type="SAM" id="MobiDB-lite"/>
    </source>
</evidence>
<evidence type="ECO:0000256" key="2">
    <source>
        <dbReference type="ARBA" id="ARBA00001946"/>
    </source>
</evidence>
<evidence type="ECO:0000256" key="4">
    <source>
        <dbReference type="ARBA" id="ARBA00013081"/>
    </source>
</evidence>
<dbReference type="Gene3D" id="3.60.40.10">
    <property type="entry name" value="PPM-type phosphatase domain"/>
    <property type="match status" value="1"/>
</dbReference>
<protein>
    <recommendedName>
        <fullName evidence="4">protein-serine/threonine phosphatase</fullName>
        <ecNumber evidence="4">3.1.3.16</ecNumber>
    </recommendedName>
</protein>
<dbReference type="GO" id="GO:0004722">
    <property type="term" value="F:protein serine/threonine phosphatase activity"/>
    <property type="evidence" value="ECO:0007669"/>
    <property type="project" value="UniProtKB-EC"/>
</dbReference>
<evidence type="ECO:0000256" key="1">
    <source>
        <dbReference type="ARBA" id="ARBA00001936"/>
    </source>
</evidence>
<comment type="catalytic activity">
    <reaction evidence="9">
        <text>O-phospho-L-threonyl-[protein] + H2O = L-threonyl-[protein] + phosphate</text>
        <dbReference type="Rhea" id="RHEA:47004"/>
        <dbReference type="Rhea" id="RHEA-COMP:11060"/>
        <dbReference type="Rhea" id="RHEA-COMP:11605"/>
        <dbReference type="ChEBI" id="CHEBI:15377"/>
        <dbReference type="ChEBI" id="CHEBI:30013"/>
        <dbReference type="ChEBI" id="CHEBI:43474"/>
        <dbReference type="ChEBI" id="CHEBI:61977"/>
        <dbReference type="EC" id="3.1.3.16"/>
    </reaction>
    <physiologicalReaction direction="left-to-right" evidence="9">
        <dbReference type="Rhea" id="RHEA:47005"/>
    </physiologicalReaction>
</comment>
<dbReference type="Proteomes" id="UP000274822">
    <property type="component" value="Unassembled WGS sequence"/>
</dbReference>
<evidence type="ECO:0000259" key="12">
    <source>
        <dbReference type="PROSITE" id="PS51746"/>
    </source>
</evidence>
<dbReference type="InterPro" id="IPR000222">
    <property type="entry name" value="PP2C_BS"/>
</dbReference>
<keyword evidence="5" id="KW-0479">Metal-binding</keyword>
<evidence type="ECO:0000256" key="10">
    <source>
        <dbReference type="RuleBase" id="RU003465"/>
    </source>
</evidence>
<proteinExistence type="inferred from homology"/>
<keyword evidence="14" id="KW-1185">Reference proteome</keyword>
<name>A0A433R0K9_9FUNG</name>
<evidence type="ECO:0000313" key="13">
    <source>
        <dbReference type="EMBL" id="RUS35576.1"/>
    </source>
</evidence>
<keyword evidence="7 10" id="KW-0904">Protein phosphatase</keyword>
<comment type="cofactor">
    <cofactor evidence="2">
        <name>Mg(2+)</name>
        <dbReference type="ChEBI" id="CHEBI:18420"/>
    </cofactor>
</comment>
<evidence type="ECO:0000256" key="6">
    <source>
        <dbReference type="ARBA" id="ARBA00022801"/>
    </source>
</evidence>
<dbReference type="InterPro" id="IPR015655">
    <property type="entry name" value="PP2C"/>
</dbReference>
<evidence type="ECO:0000256" key="3">
    <source>
        <dbReference type="ARBA" id="ARBA00006702"/>
    </source>
</evidence>
<feature type="domain" description="PPM-type phosphatase" evidence="12">
    <location>
        <begin position="23"/>
        <end position="297"/>
    </location>
</feature>
<keyword evidence="6 10" id="KW-0378">Hydrolase</keyword>
<dbReference type="EMBL" id="RBNJ01000024">
    <property type="protein sequence ID" value="RUS35576.1"/>
    <property type="molecule type" value="Genomic_DNA"/>
</dbReference>
<comment type="cofactor">
    <cofactor evidence="1">
        <name>Mn(2+)</name>
        <dbReference type="ChEBI" id="CHEBI:29035"/>
    </cofactor>
</comment>
<comment type="caution">
    <text evidence="13">The sequence shown here is derived from an EMBL/GenBank/DDBJ whole genome shotgun (WGS) entry which is preliminary data.</text>
</comment>
<accession>A0A433R0K9</accession>
<dbReference type="PROSITE" id="PS01032">
    <property type="entry name" value="PPM_1"/>
    <property type="match status" value="1"/>
</dbReference>
<dbReference type="CDD" id="cd00143">
    <property type="entry name" value="PP2Cc"/>
    <property type="match status" value="1"/>
</dbReference>
<comment type="similarity">
    <text evidence="3 10">Belongs to the PP2C family.</text>
</comment>
<dbReference type="GO" id="GO:0046872">
    <property type="term" value="F:metal ion binding"/>
    <property type="evidence" value="ECO:0007669"/>
    <property type="project" value="UniProtKB-KW"/>
</dbReference>
<dbReference type="PROSITE" id="PS51746">
    <property type="entry name" value="PPM_2"/>
    <property type="match status" value="1"/>
</dbReference>
<feature type="region of interest" description="Disordered" evidence="11">
    <location>
        <begin position="337"/>
        <end position="363"/>
    </location>
</feature>
<dbReference type="PANTHER" id="PTHR13832">
    <property type="entry name" value="PROTEIN PHOSPHATASE 2C"/>
    <property type="match status" value="1"/>
</dbReference>
<dbReference type="SMART" id="SM00332">
    <property type="entry name" value="PP2Cc"/>
    <property type="match status" value="1"/>
</dbReference>
<evidence type="ECO:0000256" key="9">
    <source>
        <dbReference type="ARBA" id="ARBA00048832"/>
    </source>
</evidence>
<evidence type="ECO:0000256" key="8">
    <source>
        <dbReference type="ARBA" id="ARBA00023211"/>
    </source>
</evidence>
<dbReference type="InterPro" id="IPR036457">
    <property type="entry name" value="PPM-type-like_dom_sf"/>
</dbReference>
<dbReference type="Pfam" id="PF00481">
    <property type="entry name" value="PP2C"/>
    <property type="match status" value="2"/>
</dbReference>
<organism evidence="13 14">
    <name type="scientific">Jimgerdemannia flammicorona</name>
    <dbReference type="NCBI Taxonomy" id="994334"/>
    <lineage>
        <taxon>Eukaryota</taxon>
        <taxon>Fungi</taxon>
        <taxon>Fungi incertae sedis</taxon>
        <taxon>Mucoromycota</taxon>
        <taxon>Mucoromycotina</taxon>
        <taxon>Endogonomycetes</taxon>
        <taxon>Endogonales</taxon>
        <taxon>Endogonaceae</taxon>
        <taxon>Jimgerdemannia</taxon>
    </lineage>
</organism>
<gene>
    <name evidence="13" type="ORF">BC938DRAFT_476524</name>
</gene>
<dbReference type="InterPro" id="IPR001932">
    <property type="entry name" value="PPM-type_phosphatase-like_dom"/>
</dbReference>
<evidence type="ECO:0000256" key="5">
    <source>
        <dbReference type="ARBA" id="ARBA00022723"/>
    </source>
</evidence>
<evidence type="ECO:0000313" key="14">
    <source>
        <dbReference type="Proteomes" id="UP000274822"/>
    </source>
</evidence>